<evidence type="ECO:0000313" key="11">
    <source>
        <dbReference type="Ensembl" id="ENSOANP00000036580.1"/>
    </source>
</evidence>
<dbReference type="GO" id="GO:0000981">
    <property type="term" value="F:DNA-binding transcription factor activity, RNA polymerase II-specific"/>
    <property type="evidence" value="ECO:0000318"/>
    <property type="project" value="GO_Central"/>
</dbReference>
<protein>
    <submittedName>
        <fullName evidence="11">Spermatosis and oosis specific basic helix-loop-helix 1</fullName>
    </submittedName>
</protein>
<dbReference type="AlphaFoldDB" id="A0A6I8N6Z7"/>
<sequence>MASPGPRPSSQTIGSFRGTRSSPRMGASGRNFDPEDIAQENGLPEATVRVSKSKQNVVLERHRRKRISRSCEQLRTLLPRFDGRREDMASILEMAVKFLELTHALVPSEQQTTILAPSAEMYSKCQKSMLAQNTRKRIPEDLKDSKTRDGRMAGEREPLVSVSAAVENSMPASRAGICLETMEDAAVSARDWRISDASEHGGIYHAPLEQSGSWSSFMQQPSPLLSSTLPRWWHQPECVFTSFEEDCLPASFLESENKPSGMLMSPILNNRLLSEYEIEKEMRFMPWADSFEWLGEQETMVSTGRDPQTISTATQLKRKANHQEIFLQKFDPDSLPDLYPLVSDCSGPSAGQAPQDCRKEVNDVFFDLPLYEF</sequence>
<evidence type="ECO:0000256" key="9">
    <source>
        <dbReference type="SAM" id="MobiDB-lite"/>
    </source>
</evidence>
<evidence type="ECO:0000256" key="1">
    <source>
        <dbReference type="ARBA" id="ARBA00004123"/>
    </source>
</evidence>
<keyword evidence="2" id="KW-0217">Developmental protein</keyword>
<dbReference type="GO" id="GO:0006357">
    <property type="term" value="P:regulation of transcription by RNA polymerase II"/>
    <property type="evidence" value="ECO:0000318"/>
    <property type="project" value="GO_Central"/>
</dbReference>
<dbReference type="GO" id="GO:0005634">
    <property type="term" value="C:nucleus"/>
    <property type="evidence" value="ECO:0007669"/>
    <property type="project" value="UniProtKB-SubCell"/>
</dbReference>
<dbReference type="GO" id="GO:0046983">
    <property type="term" value="F:protein dimerization activity"/>
    <property type="evidence" value="ECO:0007669"/>
    <property type="project" value="InterPro"/>
</dbReference>
<evidence type="ECO:0000256" key="3">
    <source>
        <dbReference type="ARBA" id="ARBA00022782"/>
    </source>
</evidence>
<reference evidence="11" key="2">
    <citation type="submission" date="2025-08" db="UniProtKB">
        <authorList>
            <consortium name="Ensembl"/>
        </authorList>
    </citation>
    <scope>IDENTIFICATION</scope>
    <source>
        <strain evidence="11">Glennie</strain>
    </source>
</reference>
<proteinExistence type="predicted"/>
<evidence type="ECO:0000313" key="12">
    <source>
        <dbReference type="Proteomes" id="UP000002279"/>
    </source>
</evidence>
<dbReference type="Pfam" id="PF00010">
    <property type="entry name" value="HLH"/>
    <property type="match status" value="1"/>
</dbReference>
<dbReference type="GeneTree" id="ENSGT00390000000656"/>
<dbReference type="OrthoDB" id="5966556at2759"/>
<dbReference type="CTD" id="402381"/>
<evidence type="ECO:0000256" key="5">
    <source>
        <dbReference type="ARBA" id="ARBA00023015"/>
    </source>
</evidence>
<dbReference type="Ensembl" id="ENSOANT00000051715.1">
    <property type="protein sequence ID" value="ENSOANP00000036580.1"/>
    <property type="gene ID" value="ENSOANG00000038418.1"/>
</dbReference>
<dbReference type="InterPro" id="IPR039583">
    <property type="entry name" value="TCFL5/SOLH1/2"/>
</dbReference>
<evidence type="ECO:0000256" key="7">
    <source>
        <dbReference type="ARBA" id="ARBA00023163"/>
    </source>
</evidence>
<reference evidence="11 12" key="1">
    <citation type="journal article" date="2008" name="Nature">
        <title>Genome analysis of the platypus reveals unique signatures of evolution.</title>
        <authorList>
            <person name="Warren W.C."/>
            <person name="Hillier L.W."/>
            <person name="Marshall Graves J.A."/>
            <person name="Birney E."/>
            <person name="Ponting C.P."/>
            <person name="Grutzner F."/>
            <person name="Belov K."/>
            <person name="Miller W."/>
            <person name="Clarke L."/>
            <person name="Chinwalla A.T."/>
            <person name="Yang S.P."/>
            <person name="Heger A."/>
            <person name="Locke D.P."/>
            <person name="Miethke P."/>
            <person name="Waters P.D."/>
            <person name="Veyrunes F."/>
            <person name="Fulton L."/>
            <person name="Fulton B."/>
            <person name="Graves T."/>
            <person name="Wallis J."/>
            <person name="Puente X.S."/>
            <person name="Lopez-Otin C."/>
            <person name="Ordonez G.R."/>
            <person name="Eichler E.E."/>
            <person name="Chen L."/>
            <person name="Cheng Z."/>
            <person name="Deakin J.E."/>
            <person name="Alsop A."/>
            <person name="Thompson K."/>
            <person name="Kirby P."/>
            <person name="Papenfuss A.T."/>
            <person name="Wakefield M.J."/>
            <person name="Olender T."/>
            <person name="Lancet D."/>
            <person name="Huttley G.A."/>
            <person name="Smit A.F."/>
            <person name="Pask A."/>
            <person name="Temple-Smith P."/>
            <person name="Batzer M.A."/>
            <person name="Walker J.A."/>
            <person name="Konkel M.K."/>
            <person name="Harris R.S."/>
            <person name="Whittington C.M."/>
            <person name="Wong E.S."/>
            <person name="Gemmell N.J."/>
            <person name="Buschiazzo E."/>
            <person name="Vargas Jentzsch I.M."/>
            <person name="Merkel A."/>
            <person name="Schmitz J."/>
            <person name="Zemann A."/>
            <person name="Churakov G."/>
            <person name="Kriegs J.O."/>
            <person name="Brosius J."/>
            <person name="Murchison E.P."/>
            <person name="Sachidanandam R."/>
            <person name="Smith C."/>
            <person name="Hannon G.J."/>
            <person name="Tsend-Ayush E."/>
            <person name="McMillan D."/>
            <person name="Attenborough R."/>
            <person name="Rens W."/>
            <person name="Ferguson-Smith M."/>
            <person name="Lefevre C.M."/>
            <person name="Sharp J.A."/>
            <person name="Nicholas K.R."/>
            <person name="Ray D.A."/>
            <person name="Kube M."/>
            <person name="Reinhardt R."/>
            <person name="Pringle T.H."/>
            <person name="Taylor J."/>
            <person name="Jones R.C."/>
            <person name="Nixon B."/>
            <person name="Dacheux J.L."/>
            <person name="Niwa H."/>
            <person name="Sekita Y."/>
            <person name="Huang X."/>
            <person name="Stark A."/>
            <person name="Kheradpour P."/>
            <person name="Kellis M."/>
            <person name="Flicek P."/>
            <person name="Chen Y."/>
            <person name="Webber C."/>
            <person name="Hardison R."/>
            <person name="Nelson J."/>
            <person name="Hallsworth-Pepin K."/>
            <person name="Delehaunty K."/>
            <person name="Markovic C."/>
            <person name="Minx P."/>
            <person name="Feng Y."/>
            <person name="Kremitzki C."/>
            <person name="Mitreva M."/>
            <person name="Glasscock J."/>
            <person name="Wylie T."/>
            <person name="Wohldmann P."/>
            <person name="Thiru P."/>
            <person name="Nhan M.N."/>
            <person name="Pohl C.S."/>
            <person name="Smith S.M."/>
            <person name="Hou S."/>
            <person name="Nefedov M."/>
            <person name="de Jong P.J."/>
            <person name="Renfree M.B."/>
            <person name="Mardis E.R."/>
            <person name="Wilson R.K."/>
        </authorList>
    </citation>
    <scope>NUCLEOTIDE SEQUENCE [LARGE SCALE GENOMIC DNA]</scope>
    <source>
        <strain evidence="11 12">Glennie</strain>
    </source>
</reference>
<reference evidence="11" key="3">
    <citation type="submission" date="2025-09" db="UniProtKB">
        <authorList>
            <consortium name="Ensembl"/>
        </authorList>
    </citation>
    <scope>IDENTIFICATION</scope>
    <source>
        <strain evidence="11">Glennie</strain>
    </source>
</reference>
<dbReference type="GeneID" id="103171323"/>
<keyword evidence="8" id="KW-0539">Nucleus</keyword>
<comment type="subcellular location">
    <subcellularLocation>
        <location evidence="1">Nucleus</location>
    </subcellularLocation>
</comment>
<dbReference type="PROSITE" id="PS50888">
    <property type="entry name" value="BHLH"/>
    <property type="match status" value="1"/>
</dbReference>
<keyword evidence="6" id="KW-0238">DNA-binding</keyword>
<dbReference type="Proteomes" id="UP000002279">
    <property type="component" value="Chromosome 4"/>
</dbReference>
<evidence type="ECO:0000256" key="8">
    <source>
        <dbReference type="ARBA" id="ARBA00023242"/>
    </source>
</evidence>
<keyword evidence="5" id="KW-0805">Transcription regulation</keyword>
<dbReference type="Bgee" id="ENSOANG00000038418">
    <property type="expression patterns" value="Expressed in ovary and 1 other cell type or tissue"/>
</dbReference>
<dbReference type="KEGG" id="oaa:103171323"/>
<keyword evidence="12" id="KW-1185">Reference proteome</keyword>
<evidence type="ECO:0000256" key="2">
    <source>
        <dbReference type="ARBA" id="ARBA00022473"/>
    </source>
</evidence>
<evidence type="ECO:0000256" key="4">
    <source>
        <dbReference type="ARBA" id="ARBA00022871"/>
    </source>
</evidence>
<dbReference type="RefSeq" id="XP_007670808.2">
    <property type="nucleotide sequence ID" value="XM_007672618.2"/>
</dbReference>
<keyword evidence="3" id="KW-0221">Differentiation</keyword>
<keyword evidence="7" id="KW-0804">Transcription</keyword>
<dbReference type="InParanoid" id="A0A6I8N6Z7"/>
<dbReference type="CDD" id="cd18908">
    <property type="entry name" value="bHLH_SOHLH1_2"/>
    <property type="match status" value="1"/>
</dbReference>
<accession>A0A6I8N6Z7</accession>
<dbReference type="FunCoup" id="A0A6I8N6Z7">
    <property type="interactions" value="104"/>
</dbReference>
<dbReference type="PANTHER" id="PTHR15402">
    <property type="entry name" value="TRANSCRIPTION FACTOR-LIKE 5 PROTEIN"/>
    <property type="match status" value="1"/>
</dbReference>
<organism evidence="11 12">
    <name type="scientific">Ornithorhynchus anatinus</name>
    <name type="common">Duckbill platypus</name>
    <dbReference type="NCBI Taxonomy" id="9258"/>
    <lineage>
        <taxon>Eukaryota</taxon>
        <taxon>Metazoa</taxon>
        <taxon>Chordata</taxon>
        <taxon>Craniata</taxon>
        <taxon>Vertebrata</taxon>
        <taxon>Euteleostomi</taxon>
        <taxon>Mammalia</taxon>
        <taxon>Monotremata</taxon>
        <taxon>Ornithorhynchidae</taxon>
        <taxon>Ornithorhynchus</taxon>
    </lineage>
</organism>
<feature type="compositionally biased region" description="Polar residues" evidence="9">
    <location>
        <begin position="8"/>
        <end position="22"/>
    </location>
</feature>
<name>A0A6I8N6Z7_ORNAN</name>
<gene>
    <name evidence="11" type="primary">SOHLH1</name>
</gene>
<dbReference type="GO" id="GO:0007283">
    <property type="term" value="P:spermatogenesis"/>
    <property type="evidence" value="ECO:0007669"/>
    <property type="project" value="UniProtKB-KW"/>
</dbReference>
<evidence type="ECO:0000256" key="6">
    <source>
        <dbReference type="ARBA" id="ARBA00023125"/>
    </source>
</evidence>
<keyword evidence="4" id="KW-0744">Spermatogenesis</keyword>
<evidence type="ECO:0000259" key="10">
    <source>
        <dbReference type="PROSITE" id="PS50888"/>
    </source>
</evidence>
<dbReference type="SUPFAM" id="SSF47459">
    <property type="entry name" value="HLH, helix-loop-helix DNA-binding domain"/>
    <property type="match status" value="1"/>
</dbReference>
<dbReference type="SMART" id="SM00353">
    <property type="entry name" value="HLH"/>
    <property type="match status" value="1"/>
</dbReference>
<dbReference type="InterPro" id="IPR036638">
    <property type="entry name" value="HLH_DNA-bd_sf"/>
</dbReference>
<dbReference type="GO" id="GO:0000978">
    <property type="term" value="F:RNA polymerase II cis-regulatory region sequence-specific DNA binding"/>
    <property type="evidence" value="ECO:0000318"/>
    <property type="project" value="GO_Central"/>
</dbReference>
<feature type="domain" description="BHLH" evidence="10">
    <location>
        <begin position="51"/>
        <end position="102"/>
    </location>
</feature>
<dbReference type="PANTHER" id="PTHR15402:SF4">
    <property type="entry name" value="SPERMATOGENESIS- AND OOGENESIS-SPECIFIC BASIC HELIX-LOOP-HELIX-CONTAINING PROTEIN 1"/>
    <property type="match status" value="1"/>
</dbReference>
<dbReference type="Gene3D" id="4.10.280.10">
    <property type="entry name" value="Helix-loop-helix DNA-binding domain"/>
    <property type="match status" value="1"/>
</dbReference>
<dbReference type="GO" id="GO:0030154">
    <property type="term" value="P:cell differentiation"/>
    <property type="evidence" value="ECO:0007669"/>
    <property type="project" value="UniProtKB-KW"/>
</dbReference>
<feature type="region of interest" description="Disordered" evidence="9">
    <location>
        <begin position="1"/>
        <end position="44"/>
    </location>
</feature>
<dbReference type="InterPro" id="IPR011598">
    <property type="entry name" value="bHLH_dom"/>
</dbReference>